<dbReference type="AlphaFoldDB" id="A0A6I2F6S1"/>
<evidence type="ECO:0000313" key="2">
    <source>
        <dbReference type="Proteomes" id="UP000431080"/>
    </source>
</evidence>
<reference evidence="1 2" key="1">
    <citation type="submission" date="2019-10" db="EMBL/GenBank/DDBJ databases">
        <authorList>
            <person name="Nie G."/>
            <person name="Ming H."/>
            <person name="Yi B."/>
        </authorList>
    </citation>
    <scope>NUCLEOTIDE SEQUENCE [LARGE SCALE GENOMIC DNA]</scope>
    <source>
        <strain evidence="1 2">CFH 90414</strain>
    </source>
</reference>
<organism evidence="1 2">
    <name type="scientific">Agromyces agglutinans</name>
    <dbReference type="NCBI Taxonomy" id="2662258"/>
    <lineage>
        <taxon>Bacteria</taxon>
        <taxon>Bacillati</taxon>
        <taxon>Actinomycetota</taxon>
        <taxon>Actinomycetes</taxon>
        <taxon>Micrococcales</taxon>
        <taxon>Microbacteriaceae</taxon>
        <taxon>Agromyces</taxon>
    </lineage>
</organism>
<proteinExistence type="predicted"/>
<keyword evidence="2" id="KW-1185">Reference proteome</keyword>
<evidence type="ECO:0000313" key="1">
    <source>
        <dbReference type="EMBL" id="MRG60021.1"/>
    </source>
</evidence>
<sequence length="88" mass="10107">MTHPTRVIRIDYETDRMVGVVARLLRRTKKDLVDAAVSAYVAAHRERIEVALAHASERIDEVRDPDIRDPRTGLTRAEAADLFPWNRD</sequence>
<comment type="caution">
    <text evidence="1">The sequence shown here is derived from an EMBL/GenBank/DDBJ whole genome shotgun (WGS) entry which is preliminary data.</text>
</comment>
<dbReference type="Proteomes" id="UP000431080">
    <property type="component" value="Unassembled WGS sequence"/>
</dbReference>
<dbReference type="EMBL" id="WJIF01000004">
    <property type="protein sequence ID" value="MRG60021.1"/>
    <property type="molecule type" value="Genomic_DNA"/>
</dbReference>
<protein>
    <submittedName>
        <fullName evidence="1">Uncharacterized protein</fullName>
    </submittedName>
</protein>
<accession>A0A6I2F6S1</accession>
<name>A0A6I2F6S1_9MICO</name>
<gene>
    <name evidence="1" type="ORF">GE115_09085</name>
</gene>